<evidence type="ECO:0000313" key="2">
    <source>
        <dbReference type="WBParaSite" id="ES5_v2.g20656.t1"/>
    </source>
</evidence>
<dbReference type="Proteomes" id="UP000887579">
    <property type="component" value="Unplaced"/>
</dbReference>
<accession>A0AC34FTW6</accession>
<reference evidence="2" key="1">
    <citation type="submission" date="2022-11" db="UniProtKB">
        <authorList>
            <consortium name="WormBaseParasite"/>
        </authorList>
    </citation>
    <scope>IDENTIFICATION</scope>
</reference>
<sequence length="522" mass="59990">MSTSGDLVIFVTAYNEYVTLINIETKKCSVLRVSNFSTFSNNNEFFKCLEAAIYLPSVKAIVFDACVAPRRVSALEEYQHRLKCLEFCHAHGVFCLMLAPQEFCATVTFSQVCPVVKENEIVILSMVESQTTIHSAFFFKQSDGFRILDSNFSQSLSFSEKWKRDFVKKYNYQPTMLITVSQSSEIDISHHVGRIKKCFETIRIIHNLAYNTELDSQVGPAMVEKVLHVMGERKCNFFVKFPCMREFFIRFGKTTMITVDTSMYLPFMESVIVKRDNKTSVTLYYHISSEKSAGPEILEEIQMSTFKSKKVKITLEIDINSIYDLKVEPVDDHGNLQSVCMNPVAAVQDESFKIIFEKESFSIFLDNNVLKDECGLEKIPLYLCVFTYHGEDVVNIGEHALDNCRVYSEAVVHDILEVASISDIDEVNPRWKFKFCEEGDQFMVKMKSISHGEYEKEGVKCSVPFLLALFLKHASDRVKKEIGKRMKMVEISFDDDIEENKTLKKNFIEAGKLFHNIDIHFV</sequence>
<proteinExistence type="predicted"/>
<protein>
    <submittedName>
        <fullName evidence="2">Uncharacterized protein</fullName>
    </submittedName>
</protein>
<dbReference type="WBParaSite" id="ES5_v2.g20656.t1">
    <property type="protein sequence ID" value="ES5_v2.g20656.t1"/>
    <property type="gene ID" value="ES5_v2.g20656"/>
</dbReference>
<name>A0AC34FTW6_9BILA</name>
<evidence type="ECO:0000313" key="1">
    <source>
        <dbReference type="Proteomes" id="UP000887579"/>
    </source>
</evidence>
<organism evidence="1 2">
    <name type="scientific">Panagrolaimus sp. ES5</name>
    <dbReference type="NCBI Taxonomy" id="591445"/>
    <lineage>
        <taxon>Eukaryota</taxon>
        <taxon>Metazoa</taxon>
        <taxon>Ecdysozoa</taxon>
        <taxon>Nematoda</taxon>
        <taxon>Chromadorea</taxon>
        <taxon>Rhabditida</taxon>
        <taxon>Tylenchina</taxon>
        <taxon>Panagrolaimomorpha</taxon>
        <taxon>Panagrolaimoidea</taxon>
        <taxon>Panagrolaimidae</taxon>
        <taxon>Panagrolaimus</taxon>
    </lineage>
</organism>